<dbReference type="Pfam" id="PF00174">
    <property type="entry name" value="Oxidored_molyb"/>
    <property type="match status" value="1"/>
</dbReference>
<evidence type="ECO:0000259" key="16">
    <source>
        <dbReference type="PROSITE" id="PS51384"/>
    </source>
</evidence>
<dbReference type="Gene3D" id="2.40.30.10">
    <property type="entry name" value="Translation factors"/>
    <property type="match status" value="1"/>
</dbReference>
<evidence type="ECO:0000256" key="4">
    <source>
        <dbReference type="ARBA" id="ARBA00003838"/>
    </source>
</evidence>
<dbReference type="Pfam" id="PF00175">
    <property type="entry name" value="NAD_binding_1"/>
    <property type="match status" value="1"/>
</dbReference>
<evidence type="ECO:0000256" key="5">
    <source>
        <dbReference type="ARBA" id="ARBA00006253"/>
    </source>
</evidence>
<dbReference type="PANTHER" id="PTHR19372:SF7">
    <property type="entry name" value="SULFITE OXIDASE, MITOCHONDRIAL"/>
    <property type="match status" value="1"/>
</dbReference>
<evidence type="ECO:0000256" key="1">
    <source>
        <dbReference type="ARBA" id="ARBA00001924"/>
    </source>
</evidence>
<reference evidence="17 18" key="1">
    <citation type="journal article" date="2020" name="G3 (Bethesda)">
        <title>Improved Reference Genome for Cyclotella cryptica CCMP332, a Model for Cell Wall Morphogenesis, Salinity Adaptation, and Lipid Production in Diatoms (Bacillariophyta).</title>
        <authorList>
            <person name="Roberts W.R."/>
            <person name="Downey K.M."/>
            <person name="Ruck E.C."/>
            <person name="Traller J.C."/>
            <person name="Alverson A.J."/>
        </authorList>
    </citation>
    <scope>NUCLEOTIDE SEQUENCE [LARGE SCALE GENOMIC DNA]</scope>
    <source>
        <strain evidence="17 18">CCMP332</strain>
    </source>
</reference>
<dbReference type="InterPro" id="IPR000572">
    <property type="entry name" value="OxRdtase_Mopterin-bd_dom"/>
</dbReference>
<dbReference type="InterPro" id="IPR018506">
    <property type="entry name" value="Cyt_B5_heme-BS"/>
</dbReference>
<evidence type="ECO:0000256" key="6">
    <source>
        <dbReference type="ARBA" id="ARBA00011738"/>
    </source>
</evidence>
<feature type="domain" description="FAD-binding FR-type" evidence="16">
    <location>
        <begin position="705"/>
        <end position="815"/>
    </location>
</feature>
<dbReference type="FunFam" id="2.40.30.10:FF:000021">
    <property type="entry name" value="NADH-cytochrome b5 reductase"/>
    <property type="match status" value="1"/>
</dbReference>
<dbReference type="InterPro" id="IPR039261">
    <property type="entry name" value="FNR_nucleotide-bd"/>
</dbReference>
<dbReference type="SMART" id="SM01117">
    <property type="entry name" value="Cyt-b5"/>
    <property type="match status" value="1"/>
</dbReference>
<evidence type="ECO:0000256" key="3">
    <source>
        <dbReference type="ARBA" id="ARBA00001974"/>
    </source>
</evidence>
<evidence type="ECO:0000256" key="12">
    <source>
        <dbReference type="ARBA" id="ARBA00023002"/>
    </source>
</evidence>
<dbReference type="Gene3D" id="3.90.420.10">
    <property type="entry name" value="Oxidoreductase, molybdopterin-binding domain"/>
    <property type="match status" value="1"/>
</dbReference>
<dbReference type="FunFam" id="3.90.420.10:FF:000003">
    <property type="entry name" value="Nitrate reductase"/>
    <property type="match status" value="1"/>
</dbReference>
<dbReference type="InterPro" id="IPR017938">
    <property type="entry name" value="Riboflavin_synthase-like_b-brl"/>
</dbReference>
<dbReference type="InterPro" id="IPR008333">
    <property type="entry name" value="Cbr1-like_FAD-bd_dom"/>
</dbReference>
<dbReference type="InterPro" id="IPR001433">
    <property type="entry name" value="OxRdtase_FAD/NAD-bd"/>
</dbReference>
<dbReference type="Pfam" id="PF00173">
    <property type="entry name" value="Cyt-b5"/>
    <property type="match status" value="1"/>
</dbReference>
<dbReference type="InterPro" id="IPR001709">
    <property type="entry name" value="Flavoprot_Pyr_Nucl_cyt_Rdtase"/>
</dbReference>
<dbReference type="SUPFAM" id="SSF81296">
    <property type="entry name" value="E set domains"/>
    <property type="match status" value="1"/>
</dbReference>
<dbReference type="PRINTS" id="PR00407">
    <property type="entry name" value="EUMOPTERIN"/>
</dbReference>
<feature type="domain" description="Cytochrome b5 heme-binding" evidence="15">
    <location>
        <begin position="599"/>
        <end position="674"/>
    </location>
</feature>
<evidence type="ECO:0000259" key="15">
    <source>
        <dbReference type="PROSITE" id="PS50255"/>
    </source>
</evidence>
<comment type="caution">
    <text evidence="17">The sequence shown here is derived from an EMBL/GenBank/DDBJ whole genome shotgun (WGS) entry which is preliminary data.</text>
</comment>
<evidence type="ECO:0000256" key="8">
    <source>
        <dbReference type="ARBA" id="ARBA00022617"/>
    </source>
</evidence>
<comment type="cofactor">
    <cofactor evidence="2">
        <name>heme</name>
        <dbReference type="ChEBI" id="CHEBI:30413"/>
    </cofactor>
</comment>
<dbReference type="PROSITE" id="PS51384">
    <property type="entry name" value="FAD_FR"/>
    <property type="match status" value="1"/>
</dbReference>
<comment type="function">
    <text evidence="4">Nitrate reductase is a key enzyme involved in the first step of nitrate assimilation in plants, fungi and bacteria.</text>
</comment>
<keyword evidence="12" id="KW-0560">Oxidoreductase</keyword>
<name>A0ABD3QNF1_9STRA</name>
<dbReference type="SUPFAM" id="SSF63380">
    <property type="entry name" value="Riboflavin synthase domain-like"/>
    <property type="match status" value="1"/>
</dbReference>
<dbReference type="SUPFAM" id="SSF52343">
    <property type="entry name" value="Ferredoxin reductase-like, C-terminal NADP-linked domain"/>
    <property type="match status" value="1"/>
</dbReference>
<evidence type="ECO:0000256" key="7">
    <source>
        <dbReference type="ARBA" id="ARBA00022505"/>
    </source>
</evidence>
<keyword evidence="7" id="KW-0500">Molybdenum</keyword>
<dbReference type="InterPro" id="IPR008335">
    <property type="entry name" value="Mopterin_OxRdtase_euk"/>
</dbReference>
<evidence type="ECO:0000256" key="13">
    <source>
        <dbReference type="ARBA" id="ARBA00023004"/>
    </source>
</evidence>
<evidence type="ECO:0008006" key="19">
    <source>
        <dbReference type="Google" id="ProtNLM"/>
    </source>
</evidence>
<organism evidence="17 18">
    <name type="scientific">Cyclotella cryptica</name>
    <dbReference type="NCBI Taxonomy" id="29204"/>
    <lineage>
        <taxon>Eukaryota</taxon>
        <taxon>Sar</taxon>
        <taxon>Stramenopiles</taxon>
        <taxon>Ochrophyta</taxon>
        <taxon>Bacillariophyta</taxon>
        <taxon>Coscinodiscophyceae</taxon>
        <taxon>Thalassiosirophycidae</taxon>
        <taxon>Stephanodiscales</taxon>
        <taxon>Stephanodiscaceae</taxon>
        <taxon>Cyclotella</taxon>
    </lineage>
</organism>
<keyword evidence="18" id="KW-1185">Reference proteome</keyword>
<dbReference type="GO" id="GO:0016491">
    <property type="term" value="F:oxidoreductase activity"/>
    <property type="evidence" value="ECO:0007669"/>
    <property type="project" value="UniProtKB-KW"/>
</dbReference>
<proteinExistence type="inferred from homology"/>
<evidence type="ECO:0000256" key="14">
    <source>
        <dbReference type="ARBA" id="ARBA00023063"/>
    </source>
</evidence>
<keyword evidence="8" id="KW-0349">Heme</keyword>
<dbReference type="InterPro" id="IPR017927">
    <property type="entry name" value="FAD-bd_FR_type"/>
</dbReference>
<keyword evidence="10" id="KW-0479">Metal-binding</keyword>
<protein>
    <recommendedName>
        <fullName evidence="19">Nitrate reductase</fullName>
    </recommendedName>
</protein>
<dbReference type="EMBL" id="JABMIG020000026">
    <property type="protein sequence ID" value="KAL3801524.1"/>
    <property type="molecule type" value="Genomic_DNA"/>
</dbReference>
<dbReference type="FunFam" id="3.10.120.10:FF:000007">
    <property type="entry name" value="Sulfite oxidase, mitochondrial"/>
    <property type="match status" value="1"/>
</dbReference>
<evidence type="ECO:0000313" key="18">
    <source>
        <dbReference type="Proteomes" id="UP001516023"/>
    </source>
</evidence>
<dbReference type="InterPro" id="IPR036374">
    <property type="entry name" value="OxRdtase_Mopterin-bd_sf"/>
</dbReference>
<dbReference type="CDD" id="cd06183">
    <property type="entry name" value="cyt_b5_reduct_like"/>
    <property type="match status" value="1"/>
</dbReference>
<evidence type="ECO:0000256" key="9">
    <source>
        <dbReference type="ARBA" id="ARBA00022630"/>
    </source>
</evidence>
<comment type="similarity">
    <text evidence="5">Belongs to the nitrate reductase family.</text>
</comment>
<dbReference type="PANTHER" id="PTHR19372">
    <property type="entry name" value="SULFITE REDUCTASE"/>
    <property type="match status" value="1"/>
</dbReference>
<dbReference type="InterPro" id="IPR014756">
    <property type="entry name" value="Ig_E-set"/>
</dbReference>
<evidence type="ECO:0000256" key="10">
    <source>
        <dbReference type="ARBA" id="ARBA00022723"/>
    </source>
</evidence>
<keyword evidence="13" id="KW-0408">Iron</keyword>
<dbReference type="PRINTS" id="PR00363">
    <property type="entry name" value="CYTOCHROMEB5"/>
</dbReference>
<dbReference type="PRINTS" id="PR00406">
    <property type="entry name" value="CYTB5RDTASE"/>
</dbReference>
<dbReference type="Gene3D" id="2.60.40.650">
    <property type="match status" value="1"/>
</dbReference>
<keyword evidence="14" id="KW-0534">Nitrate assimilation</keyword>
<dbReference type="AlphaFoldDB" id="A0ABD3QNF1"/>
<dbReference type="PRINTS" id="PR00371">
    <property type="entry name" value="FPNCR"/>
</dbReference>
<dbReference type="PROSITE" id="PS50255">
    <property type="entry name" value="CYTOCHROME_B5_2"/>
    <property type="match status" value="1"/>
</dbReference>
<dbReference type="Gene3D" id="3.10.120.10">
    <property type="entry name" value="Cytochrome b5-like heme/steroid binding domain"/>
    <property type="match status" value="1"/>
</dbReference>
<keyword evidence="9" id="KW-0285">Flavoprotein</keyword>
<dbReference type="GO" id="GO:0042128">
    <property type="term" value="P:nitrate assimilation"/>
    <property type="evidence" value="ECO:0007669"/>
    <property type="project" value="UniProtKB-KW"/>
</dbReference>
<evidence type="ECO:0000313" key="17">
    <source>
        <dbReference type="EMBL" id="KAL3801524.1"/>
    </source>
</evidence>
<dbReference type="Pfam" id="PF03404">
    <property type="entry name" value="Mo-co_dimer"/>
    <property type="match status" value="1"/>
</dbReference>
<evidence type="ECO:0000256" key="2">
    <source>
        <dbReference type="ARBA" id="ARBA00001971"/>
    </source>
</evidence>
<dbReference type="Proteomes" id="UP001516023">
    <property type="component" value="Unassembled WGS sequence"/>
</dbReference>
<dbReference type="Pfam" id="PF00970">
    <property type="entry name" value="FAD_binding_6"/>
    <property type="match status" value="1"/>
</dbReference>
<keyword evidence="11" id="KW-0274">FAD</keyword>
<dbReference type="SUPFAM" id="SSF56524">
    <property type="entry name" value="Oxidoreductase molybdopterin-binding domain"/>
    <property type="match status" value="1"/>
</dbReference>
<dbReference type="InterPro" id="IPR005066">
    <property type="entry name" value="MoCF_OxRdtse_dimer"/>
</dbReference>
<dbReference type="InterPro" id="IPR001199">
    <property type="entry name" value="Cyt_B5-like_heme/steroid-bd"/>
</dbReference>
<accession>A0ABD3QNF1</accession>
<dbReference type="PROSITE" id="PS00191">
    <property type="entry name" value="CYTOCHROME_B5_1"/>
    <property type="match status" value="1"/>
</dbReference>
<comment type="cofactor">
    <cofactor evidence="3">
        <name>FAD</name>
        <dbReference type="ChEBI" id="CHEBI:57692"/>
    </cofactor>
</comment>
<dbReference type="SUPFAM" id="SSF55856">
    <property type="entry name" value="Cytochrome b5-like heme/steroid binding domain"/>
    <property type="match status" value="1"/>
</dbReference>
<sequence>MVLAPTSHELNIISSLPLEREIEHIHAEAYHCVSPVPEGPPKTMKRYKRFSTSLANVSESSVDLTTLIKPSTSIPNLSAVASESSDAPTCLELYGPYPSSIPVPAITKDGKTPPKSVVERASTMWDLSAYTDHRDVGTPDEWIPRHGQLVRLTGRHPFNVEPPLSVLRQFKFITPACLHYVRNHGAVPSLHWDTHLLKIGGTPRLVPKPYEISMSELTEMEPRELPVTLVCAGNRRKEQNMMRQTIGFNWGAGGVSTNVWRGVRVRDLLLRAGVSEKNMANKHVEFVGVEDLPNKVGPGPFPTEPWGKLVKYGTSIPLSRVMNPAYDVIVAYEANGEALQPDHGFPIRLIIPGYIGGRMIKWLGAINVLEYETRNHYHYHDNRILPPHITAEESLTGGWWYKPEYIFNELNINSAMVAPDHNETLDLLSSMRTVYQVGGYAYTGGGRRVTRVEVTTDEGKHWHIAKINQIERPTDYGMYWCWIWWEYDLQVAELVGAKEIWCRAWDEANNCQPNDPTWNLMGMGNNQVFRIKIHLDILDGRHCFRFEHPTQPGQQEGGWMTRSAEKPNSAGFGRLLELGQASSKVETALPTAKPVQTKTKLIKIEDVRQHNKEDDVWIIVNNKVYDCTEYLDLHPGGADSILINAGEDATEDFVAIHSTKATKMLEKFYVGDLDLSSLEVQEEKKEESQERICPKTGRLMALDPKHKQAFVLQEKTVLSRDSFELNFALQSPDHVLGLPTGKHIFLSADVNGEMVMRRYTPITSNYDVGHVKFVIKAYHPCERFPLGGKFSQYLDSLKIGDTVDMRGPVGEFDYHGNGKFLMEHDECYATHFNMIAGGTGITPVMQIASEILRHPEDHTTISLVFGAREEGDILCRSTLDQWAADHADRFKVHYILSENAPPGWVESGNSIGFVSKEVFEKVLYPAGDKCYNLMCGPPIMLDRGCIPNLKALNHREENMFSF</sequence>
<dbReference type="GO" id="GO:0046872">
    <property type="term" value="F:metal ion binding"/>
    <property type="evidence" value="ECO:0007669"/>
    <property type="project" value="UniProtKB-KW"/>
</dbReference>
<dbReference type="InterPro" id="IPR036400">
    <property type="entry name" value="Cyt_B5-like_heme/steroid_sf"/>
</dbReference>
<comment type="subunit">
    <text evidence="6">Homodimer.</text>
</comment>
<dbReference type="Gene3D" id="3.40.50.80">
    <property type="entry name" value="Nucleotide-binding domain of ferredoxin-NADP reductase (FNR) module"/>
    <property type="match status" value="1"/>
</dbReference>
<evidence type="ECO:0000256" key="11">
    <source>
        <dbReference type="ARBA" id="ARBA00022827"/>
    </source>
</evidence>
<comment type="cofactor">
    <cofactor evidence="1">
        <name>Mo-molybdopterin</name>
        <dbReference type="ChEBI" id="CHEBI:71302"/>
    </cofactor>
</comment>
<gene>
    <name evidence="17" type="ORF">HJC23_000962</name>
</gene>